<protein>
    <submittedName>
        <fullName evidence="1">Uncharacterized protein</fullName>
    </submittedName>
</protein>
<gene>
    <name evidence="1" type="ORF">GCM10007392_38730</name>
</gene>
<dbReference type="AlphaFoldDB" id="A0A918NHE7"/>
<organism evidence="1 2">
    <name type="scientific">Saccharospirillum salsuginis</name>
    <dbReference type="NCBI Taxonomy" id="418750"/>
    <lineage>
        <taxon>Bacteria</taxon>
        <taxon>Pseudomonadati</taxon>
        <taxon>Pseudomonadota</taxon>
        <taxon>Gammaproteobacteria</taxon>
        <taxon>Oceanospirillales</taxon>
        <taxon>Saccharospirillaceae</taxon>
        <taxon>Saccharospirillum</taxon>
    </lineage>
</organism>
<evidence type="ECO:0000313" key="1">
    <source>
        <dbReference type="EMBL" id="GGX67387.1"/>
    </source>
</evidence>
<proteinExistence type="predicted"/>
<name>A0A918NHE7_9GAMM</name>
<reference evidence="1" key="1">
    <citation type="journal article" date="2014" name="Int. J. Syst. Evol. Microbiol.">
        <title>Complete genome sequence of Corynebacterium casei LMG S-19264T (=DSM 44701T), isolated from a smear-ripened cheese.</title>
        <authorList>
            <consortium name="US DOE Joint Genome Institute (JGI-PGF)"/>
            <person name="Walter F."/>
            <person name="Albersmeier A."/>
            <person name="Kalinowski J."/>
            <person name="Ruckert C."/>
        </authorList>
    </citation>
    <scope>NUCLEOTIDE SEQUENCE</scope>
    <source>
        <strain evidence="1">KCTC 22169</strain>
    </source>
</reference>
<accession>A0A918NHE7</accession>
<keyword evidence="2" id="KW-1185">Reference proteome</keyword>
<evidence type="ECO:0000313" key="2">
    <source>
        <dbReference type="Proteomes" id="UP000626148"/>
    </source>
</evidence>
<dbReference type="EMBL" id="BMXR01000011">
    <property type="protein sequence ID" value="GGX67387.1"/>
    <property type="molecule type" value="Genomic_DNA"/>
</dbReference>
<dbReference type="Proteomes" id="UP000626148">
    <property type="component" value="Unassembled WGS sequence"/>
</dbReference>
<sequence length="62" mass="6870">MHGRVAEQGAGRTDVAIDTHPAEHFVACDPTRSDIDDGLEMRETVCLVGWNHCVITAHKRNE</sequence>
<comment type="caution">
    <text evidence="1">The sequence shown here is derived from an EMBL/GenBank/DDBJ whole genome shotgun (WGS) entry which is preliminary data.</text>
</comment>
<reference evidence="1" key="2">
    <citation type="submission" date="2020-09" db="EMBL/GenBank/DDBJ databases">
        <authorList>
            <person name="Sun Q."/>
            <person name="Kim S."/>
        </authorList>
    </citation>
    <scope>NUCLEOTIDE SEQUENCE</scope>
    <source>
        <strain evidence="1">KCTC 22169</strain>
    </source>
</reference>